<feature type="compositionally biased region" description="Basic residues" evidence="1">
    <location>
        <begin position="220"/>
        <end position="231"/>
    </location>
</feature>
<dbReference type="EMBL" id="ML996696">
    <property type="protein sequence ID" value="KAF2399786.1"/>
    <property type="molecule type" value="Genomic_DNA"/>
</dbReference>
<reference evidence="2" key="1">
    <citation type="journal article" date="2020" name="Stud. Mycol.">
        <title>101 Dothideomycetes genomes: a test case for predicting lifestyles and emergence of pathogens.</title>
        <authorList>
            <person name="Haridas S."/>
            <person name="Albert R."/>
            <person name="Binder M."/>
            <person name="Bloem J."/>
            <person name="Labutti K."/>
            <person name="Salamov A."/>
            <person name="Andreopoulos B."/>
            <person name="Baker S."/>
            <person name="Barry K."/>
            <person name="Bills G."/>
            <person name="Bluhm B."/>
            <person name="Cannon C."/>
            <person name="Castanera R."/>
            <person name="Culley D."/>
            <person name="Daum C."/>
            <person name="Ezra D."/>
            <person name="Gonzalez J."/>
            <person name="Henrissat B."/>
            <person name="Kuo A."/>
            <person name="Liang C."/>
            <person name="Lipzen A."/>
            <person name="Lutzoni F."/>
            <person name="Magnuson J."/>
            <person name="Mondo S."/>
            <person name="Nolan M."/>
            <person name="Ohm R."/>
            <person name="Pangilinan J."/>
            <person name="Park H.-J."/>
            <person name="Ramirez L."/>
            <person name="Alfaro M."/>
            <person name="Sun H."/>
            <person name="Tritt A."/>
            <person name="Yoshinaga Y."/>
            <person name="Zwiers L.-H."/>
            <person name="Turgeon B."/>
            <person name="Goodwin S."/>
            <person name="Spatafora J."/>
            <person name="Crous P."/>
            <person name="Grigoriev I."/>
        </authorList>
    </citation>
    <scope>NUCLEOTIDE SEQUENCE</scope>
    <source>
        <strain evidence="2">CBS 262.69</strain>
    </source>
</reference>
<name>A0A6G1HV92_9PEZI</name>
<feature type="compositionally biased region" description="Basic and acidic residues" evidence="1">
    <location>
        <begin position="232"/>
        <end position="242"/>
    </location>
</feature>
<proteinExistence type="predicted"/>
<gene>
    <name evidence="2" type="ORF">EJ06DRAFT_34934</name>
</gene>
<feature type="region of interest" description="Disordered" evidence="1">
    <location>
        <begin position="220"/>
        <end position="242"/>
    </location>
</feature>
<evidence type="ECO:0000256" key="1">
    <source>
        <dbReference type="SAM" id="MobiDB-lite"/>
    </source>
</evidence>
<accession>A0A6G1HV92</accession>
<protein>
    <submittedName>
        <fullName evidence="2">Uncharacterized protein</fullName>
    </submittedName>
</protein>
<dbReference type="AlphaFoldDB" id="A0A6G1HV92"/>
<organism evidence="2 3">
    <name type="scientific">Trichodelitschia bisporula</name>
    <dbReference type="NCBI Taxonomy" id="703511"/>
    <lineage>
        <taxon>Eukaryota</taxon>
        <taxon>Fungi</taxon>
        <taxon>Dikarya</taxon>
        <taxon>Ascomycota</taxon>
        <taxon>Pezizomycotina</taxon>
        <taxon>Dothideomycetes</taxon>
        <taxon>Dothideomycetes incertae sedis</taxon>
        <taxon>Phaeotrichales</taxon>
        <taxon>Phaeotrichaceae</taxon>
        <taxon>Trichodelitschia</taxon>
    </lineage>
</organism>
<evidence type="ECO:0000313" key="3">
    <source>
        <dbReference type="Proteomes" id="UP000799640"/>
    </source>
</evidence>
<keyword evidence="3" id="KW-1185">Reference proteome</keyword>
<dbReference type="Proteomes" id="UP000799640">
    <property type="component" value="Unassembled WGS sequence"/>
</dbReference>
<evidence type="ECO:0000313" key="2">
    <source>
        <dbReference type="EMBL" id="KAF2399786.1"/>
    </source>
</evidence>
<sequence>MCLCDHFVHPCGHAYLLLKDPCEPDRTFLNCPVFHYGTLEFLNTSPPFPARNVEPGTCPICDIPAPLDDRYVQLVSRHRIPGHRSIYFCFDDDGMANRYDHYDRYDERGRHRYARHDRLDPDGGNYYRSVRYDNQVTLYNDGNPGNQLGLYNGGDRVRLYDGAGPLFNRSNRFGPLYNRGDQFGSFYSGSNQYGSLFDHIERYGLDPNIVDQHVMCRRRRTRSTHTRRSRYHTPDVHSTTRYERNERYERNYNRGGNQCGSCSVM</sequence>